<keyword evidence="4 10" id="KW-0812">Transmembrane</keyword>
<dbReference type="Pfam" id="PF00005">
    <property type="entry name" value="ABC_tran"/>
    <property type="match status" value="2"/>
</dbReference>
<comment type="similarity">
    <text evidence="2">Belongs to the ABC transporter superfamily. ABCG family. PDR (TC 3.A.1.205) subfamily.</text>
</comment>
<dbReference type="InterPro" id="IPR034001">
    <property type="entry name" value="ABCG_PDR_1"/>
</dbReference>
<accession>A0A9W8RR38</accession>
<keyword evidence="6" id="KW-0067">ATP-binding</keyword>
<name>A0A9W8RR38_9HYPO</name>
<dbReference type="PANTHER" id="PTHR19241">
    <property type="entry name" value="ATP-BINDING CASSETTE TRANSPORTER"/>
    <property type="match status" value="1"/>
</dbReference>
<feature type="transmembrane region" description="Helical" evidence="10">
    <location>
        <begin position="1162"/>
        <end position="1181"/>
    </location>
</feature>
<feature type="transmembrane region" description="Helical" evidence="10">
    <location>
        <begin position="640"/>
        <end position="658"/>
    </location>
</feature>
<comment type="caution">
    <text evidence="12">The sequence shown here is derived from an EMBL/GenBank/DDBJ whole genome shotgun (WGS) entry which is preliminary data.</text>
</comment>
<dbReference type="Gene3D" id="3.40.50.300">
    <property type="entry name" value="P-loop containing nucleotide triphosphate hydrolases"/>
    <property type="match status" value="2"/>
</dbReference>
<evidence type="ECO:0000256" key="1">
    <source>
        <dbReference type="ARBA" id="ARBA00004141"/>
    </source>
</evidence>
<evidence type="ECO:0000256" key="7">
    <source>
        <dbReference type="ARBA" id="ARBA00022989"/>
    </source>
</evidence>
<evidence type="ECO:0000256" key="9">
    <source>
        <dbReference type="SAM" id="MobiDB-lite"/>
    </source>
</evidence>
<feature type="transmembrane region" description="Helical" evidence="10">
    <location>
        <begin position="1282"/>
        <end position="1303"/>
    </location>
</feature>
<keyword evidence="8 10" id="KW-0472">Membrane</keyword>
<dbReference type="InterPro" id="IPR017871">
    <property type="entry name" value="ABC_transporter-like_CS"/>
</dbReference>
<dbReference type="Pfam" id="PF19055">
    <property type="entry name" value="ABC2_membrane_7"/>
    <property type="match status" value="1"/>
</dbReference>
<dbReference type="GO" id="GO:0016020">
    <property type="term" value="C:membrane"/>
    <property type="evidence" value="ECO:0007669"/>
    <property type="project" value="UniProtKB-SubCell"/>
</dbReference>
<keyword evidence="13" id="KW-1185">Reference proteome</keyword>
<evidence type="ECO:0000256" key="8">
    <source>
        <dbReference type="ARBA" id="ARBA00023136"/>
    </source>
</evidence>
<keyword evidence="3" id="KW-0813">Transport</keyword>
<evidence type="ECO:0000256" key="6">
    <source>
        <dbReference type="ARBA" id="ARBA00022840"/>
    </source>
</evidence>
<evidence type="ECO:0000313" key="12">
    <source>
        <dbReference type="EMBL" id="KAJ4248431.1"/>
    </source>
</evidence>
<dbReference type="GO" id="GO:0140359">
    <property type="term" value="F:ABC-type transporter activity"/>
    <property type="evidence" value="ECO:0007669"/>
    <property type="project" value="InterPro"/>
</dbReference>
<feature type="transmembrane region" description="Helical" evidence="10">
    <location>
        <begin position="1237"/>
        <end position="1262"/>
    </location>
</feature>
<proteinExistence type="inferred from homology"/>
<evidence type="ECO:0000256" key="2">
    <source>
        <dbReference type="ARBA" id="ARBA00006012"/>
    </source>
</evidence>
<feature type="transmembrane region" description="Helical" evidence="10">
    <location>
        <begin position="1193"/>
        <end position="1216"/>
    </location>
</feature>
<comment type="subcellular location">
    <subcellularLocation>
        <location evidence="1">Membrane</location>
        <topology evidence="1">Multi-pass membrane protein</topology>
    </subcellularLocation>
</comment>
<evidence type="ECO:0000259" key="11">
    <source>
        <dbReference type="PROSITE" id="PS50893"/>
    </source>
</evidence>
<dbReference type="SMART" id="SM00382">
    <property type="entry name" value="AAA"/>
    <property type="match status" value="2"/>
</dbReference>
<feature type="transmembrane region" description="Helical" evidence="10">
    <location>
        <begin position="499"/>
        <end position="519"/>
    </location>
</feature>
<feature type="region of interest" description="Disordered" evidence="9">
    <location>
        <begin position="1"/>
        <end position="37"/>
    </location>
</feature>
<feature type="transmembrane region" description="Helical" evidence="10">
    <location>
        <begin position="531"/>
        <end position="553"/>
    </location>
</feature>
<dbReference type="PROSITE" id="PS00211">
    <property type="entry name" value="ABC_TRANSPORTER_1"/>
    <property type="match status" value="1"/>
</dbReference>
<feature type="transmembrane region" description="Helical" evidence="10">
    <location>
        <begin position="1310"/>
        <end position="1330"/>
    </location>
</feature>
<organism evidence="12 13">
    <name type="scientific">Fusarium torreyae</name>
    <dbReference type="NCBI Taxonomy" id="1237075"/>
    <lineage>
        <taxon>Eukaryota</taxon>
        <taxon>Fungi</taxon>
        <taxon>Dikarya</taxon>
        <taxon>Ascomycota</taxon>
        <taxon>Pezizomycotina</taxon>
        <taxon>Sordariomycetes</taxon>
        <taxon>Hypocreomycetidae</taxon>
        <taxon>Hypocreales</taxon>
        <taxon>Nectriaceae</taxon>
        <taxon>Fusarium</taxon>
    </lineage>
</organism>
<dbReference type="Pfam" id="PF01061">
    <property type="entry name" value="ABC2_membrane"/>
    <property type="match status" value="2"/>
</dbReference>
<dbReference type="InterPro" id="IPR013525">
    <property type="entry name" value="ABC2_TM"/>
</dbReference>
<feature type="transmembrane region" description="Helical" evidence="10">
    <location>
        <begin position="1435"/>
        <end position="1454"/>
    </location>
</feature>
<dbReference type="InterPro" id="IPR003439">
    <property type="entry name" value="ABC_transporter-like_ATP-bd"/>
</dbReference>
<dbReference type="Pfam" id="PF06422">
    <property type="entry name" value="PDR_CDR"/>
    <property type="match status" value="1"/>
</dbReference>
<dbReference type="InterPro" id="IPR003593">
    <property type="entry name" value="AAA+_ATPase"/>
</dbReference>
<dbReference type="SUPFAM" id="SSF52540">
    <property type="entry name" value="P-loop containing nucleoside triphosphate hydrolases"/>
    <property type="match status" value="2"/>
</dbReference>
<dbReference type="InterPro" id="IPR043926">
    <property type="entry name" value="ABCG_dom"/>
</dbReference>
<dbReference type="EMBL" id="JAOQAZ010000036">
    <property type="protein sequence ID" value="KAJ4248431.1"/>
    <property type="molecule type" value="Genomic_DNA"/>
</dbReference>
<feature type="transmembrane region" description="Helical" evidence="10">
    <location>
        <begin position="745"/>
        <end position="765"/>
    </location>
</feature>
<sequence length="1465" mass="164153">MAPQLPPVDLYSSDQPVPQTCESSSSTIDAAPVEGTNRRYSVMDDQMSQLAREFTAQSHSARALVPSKPDGPLDPNSDKFDARKWARAFYNLRSDVGGDTPPRTSSIAFRDLSVHGYGTPTDFQKSVGNVYLQGITMVKGLLGQTQQRIDILHSLEGVVQPGEMLAVLGPPGSGCSTLLKTIAGETHGLYVSQDSKINYQGITPKQMRTEFRGEAIYTAETDAHFPHMTVGDTLYFAARSRCPKNIPSNSTRREYAEHLRDVTMTMYGITHTKNTRVGDDYIRGVSGGERKRVTIAEATLSYSPLQCWDNSTRGLDSANALEFCRTLRVQADILNVTSCVSLYQASQDAYDVFDKVIVLYEGRQIFFGRTNEAKAYFEQLGFLCPEQQTTADFLTSMTSHQERLVRPGWEKKTPRTAEEFAHAWKESQARRRLNQDIDQYLDEFPFHSAHYDQFMASRRQDQSDSQRKHSPYTISYKDQTLLTLWRSWLLLKGDPSTTVTMLITNLINILIVSSIFYNLQPVTTSISRRGILIFFLVLTNAFASILEIMTLYAKRKIVEKHARYALYHPSAEALSAIICDMPYKLINCLLTNITVYFMTNLRREPGPFFFFLLNMFFITLTMSMMFRLMGSLTKTIAQALAPASVILLIIMLYTGFAIKVQNMQVWLGWLRWLNPVHYGFESLMVNEFVGRVFSCTSFVPSGPGYDDVGPDERVCSIAGAEPGADLVSGTSYLKTSYGYVLSHKWRNFGIMIAFMIFFMALHLIATEYVASEKSKGEVLVFSRKAMNQAKSPSKQDVESQAPREKTPIAQESDAPASVQSQTSVFHWSDVCYTVQVKDEDRRILNHVDGWVKPGTLTALMGVSGAGKTTLLDVLASRVTTGVISGSMLVDEHPRNLSFQRKTGYVTQQDLHLHTATVREALTFSALLRQPDKYSTDEKIAYVDTVIALLDMQEYSDAIIGVPGQGLNVEQRKRVTIGVELAARPQLLLFLDEPTSGLDSQTSWSICNLMEKLTKNGQAILCTIHQPSAMLFQRFDRLLLLAKGGRTVYFGDIGNDSHILVDYFIRNGGPKLPAGANPAEYMLEVIGAAPGAQTDIDWPSVWRGSPEYGQVQSELHRLTASASTTSSNEDPSNYSSFAAPYSLQFKEVVRRVFQQYWRSPSYIYSKAFLSVGAALFIGLSFLNTSNTQSGLQNQMFGVFIFLTVFSQLVDQTMPIFVSQRTLYEARERPAKAYSWVAFFGANVVVEMFWNTVMAIFSFLLWYFPMGLYRNARESGAEHSRATLVFLFIWLFFVYTTSFAFLAIAGLESAEVAGGIVALLTITMFAFCGIIAGPGNMPGFWIFMYRVNPFTYFVEGFLGTALAKASARCASNELLAFSPPDNSTCGEYLRDYISSSNGFLIDPGSTTDCEFCPIASTDKFLNAVHIDFDNRWRDWGILWVFIIFNLVVAVSLYWLTRVPKTRKAKKS</sequence>
<evidence type="ECO:0000313" key="13">
    <source>
        <dbReference type="Proteomes" id="UP001152049"/>
    </source>
</evidence>
<feature type="compositionally biased region" description="Basic and acidic residues" evidence="9">
    <location>
        <begin position="793"/>
        <end position="806"/>
    </location>
</feature>
<feature type="transmembrane region" description="Helical" evidence="10">
    <location>
        <begin position="608"/>
        <end position="628"/>
    </location>
</feature>
<keyword evidence="5" id="KW-0547">Nucleotide-binding</keyword>
<evidence type="ECO:0000256" key="4">
    <source>
        <dbReference type="ARBA" id="ARBA00022692"/>
    </source>
</evidence>
<dbReference type="CDD" id="cd03232">
    <property type="entry name" value="ABCG_PDR_domain2"/>
    <property type="match status" value="1"/>
</dbReference>
<dbReference type="Pfam" id="PF14510">
    <property type="entry name" value="ABC_trans_N"/>
    <property type="match status" value="1"/>
</dbReference>
<dbReference type="InterPro" id="IPR010929">
    <property type="entry name" value="PDR_CDR_ABC"/>
</dbReference>
<dbReference type="CDD" id="cd03233">
    <property type="entry name" value="ABCG_PDR_domain1"/>
    <property type="match status" value="1"/>
</dbReference>
<dbReference type="OrthoDB" id="245989at2759"/>
<protein>
    <submittedName>
        <fullName evidence="12">Multidrug resistance protein</fullName>
    </submittedName>
</protein>
<dbReference type="InterPro" id="IPR029481">
    <property type="entry name" value="ABC_trans_N"/>
</dbReference>
<dbReference type="GO" id="GO:0016887">
    <property type="term" value="F:ATP hydrolysis activity"/>
    <property type="evidence" value="ECO:0007669"/>
    <property type="project" value="InterPro"/>
</dbReference>
<evidence type="ECO:0000256" key="5">
    <source>
        <dbReference type="ARBA" id="ARBA00022741"/>
    </source>
</evidence>
<dbReference type="FunFam" id="3.40.50.300:FF:000054">
    <property type="entry name" value="ABC multidrug transporter atrF"/>
    <property type="match status" value="1"/>
</dbReference>
<evidence type="ECO:0000256" key="10">
    <source>
        <dbReference type="SAM" id="Phobius"/>
    </source>
</evidence>
<dbReference type="InterPro" id="IPR027417">
    <property type="entry name" value="P-loop_NTPase"/>
</dbReference>
<dbReference type="PROSITE" id="PS50893">
    <property type="entry name" value="ABC_TRANSPORTER_2"/>
    <property type="match status" value="2"/>
</dbReference>
<feature type="region of interest" description="Disordered" evidence="9">
    <location>
        <begin position="790"/>
        <end position="817"/>
    </location>
</feature>
<dbReference type="Proteomes" id="UP001152049">
    <property type="component" value="Unassembled WGS sequence"/>
</dbReference>
<dbReference type="GO" id="GO:0005524">
    <property type="term" value="F:ATP binding"/>
    <property type="evidence" value="ECO:0007669"/>
    <property type="project" value="UniProtKB-KW"/>
</dbReference>
<evidence type="ECO:0000256" key="3">
    <source>
        <dbReference type="ARBA" id="ARBA00022448"/>
    </source>
</evidence>
<keyword evidence="7 10" id="KW-1133">Transmembrane helix</keyword>
<feature type="compositionally biased region" description="Polar residues" evidence="9">
    <location>
        <begin position="12"/>
        <end position="28"/>
    </location>
</feature>
<reference evidence="12" key="1">
    <citation type="submission" date="2022-09" db="EMBL/GenBank/DDBJ databases">
        <title>Fusarium specimens isolated from Avocado Roots.</title>
        <authorList>
            <person name="Stajich J."/>
            <person name="Roper C."/>
            <person name="Heimlech-Rivalta G."/>
        </authorList>
    </citation>
    <scope>NUCLEOTIDE SEQUENCE</scope>
    <source>
        <strain evidence="12">CF00136</strain>
    </source>
</reference>
<feature type="domain" description="ABC transporter" evidence="11">
    <location>
        <begin position="130"/>
        <end position="386"/>
    </location>
</feature>
<dbReference type="InterPro" id="IPR034003">
    <property type="entry name" value="ABCG_PDR_2"/>
</dbReference>
<feature type="domain" description="ABC transporter" evidence="11">
    <location>
        <begin position="825"/>
        <end position="1067"/>
    </location>
</feature>
<gene>
    <name evidence="12" type="primary">CDR1_7</name>
    <name evidence="12" type="ORF">NW762_012768</name>
</gene>